<feature type="transmembrane region" description="Helical" evidence="10">
    <location>
        <begin position="387"/>
        <end position="409"/>
    </location>
</feature>
<dbReference type="Gene3D" id="1.20.1250.20">
    <property type="entry name" value="MFS general substrate transporter like domains"/>
    <property type="match status" value="1"/>
</dbReference>
<evidence type="ECO:0000256" key="7">
    <source>
        <dbReference type="ARBA" id="ARBA00049119"/>
    </source>
</evidence>
<sequence length="539" mass="60897">MAPQNGTVDPLVSRLAKEDKVPWYRKPNLRRLYFLMFPTCLGVEMTSGFDSSMMNGLQAVTTWNNFFNHPRSAILGLMSALYSLGAVAALPLVPTISDRLGRRWSIIFGSVWMLIGAILQTASQNFAMFIISRFILGFGIPFAIVAASSLVNELSHPKERPIVSSLFNSCWFIGAIVAAGVTLGTFAMPSDWGWRIPSVLQTIPSILQITFMCFLPESPRWLVSKGRNAEALAVLIEYHAEGDVDSEFVKAEYAEIEKTLEMEAEVAKTSWMEMFTTSGMRRRVLVGSFLGLATQWSGNGLTSYFLAQILDNVGITDNRTKNLINLAMTCWSFINGTLIALTMPRFKRRTSYMICTISLLSIFTGWTIASARYAITGDQASSRAVIAFIFLYSPAYNIGYNALSYTFLVELFPYHVRSKGLTIFQCWSRLATFFNQFVNPIGIANAGWKYYIRFVALFPWFKAWYLMSHSYCVWLVFEVIFVYFLFPETANRSLEELAFLYEGDQMQEQQKRVQHEIAEVQGDTPSTKEDSEKDPSAFI</sequence>
<keyword evidence="5 10" id="KW-1133">Transmembrane helix</keyword>
<evidence type="ECO:0000313" key="12">
    <source>
        <dbReference type="EMBL" id="TFK46924.1"/>
    </source>
</evidence>
<proteinExistence type="inferred from homology"/>
<dbReference type="InterPro" id="IPR036259">
    <property type="entry name" value="MFS_trans_sf"/>
</dbReference>
<dbReference type="Proteomes" id="UP000305948">
    <property type="component" value="Unassembled WGS sequence"/>
</dbReference>
<dbReference type="FunFam" id="1.20.1250.20:FF:000117">
    <property type="entry name" value="MFS hexose transporter"/>
    <property type="match status" value="1"/>
</dbReference>
<feature type="transmembrane region" description="Helical" evidence="10">
    <location>
        <begin position="104"/>
        <end position="122"/>
    </location>
</feature>
<evidence type="ECO:0000256" key="6">
    <source>
        <dbReference type="ARBA" id="ARBA00023136"/>
    </source>
</evidence>
<evidence type="ECO:0000256" key="9">
    <source>
        <dbReference type="SAM" id="MobiDB-lite"/>
    </source>
</evidence>
<dbReference type="EMBL" id="ML213526">
    <property type="protein sequence ID" value="TFK46924.1"/>
    <property type="molecule type" value="Genomic_DNA"/>
</dbReference>
<dbReference type="STRING" id="5364.A0A5C3MNQ6"/>
<feature type="transmembrane region" description="Helical" evidence="10">
    <location>
        <begin position="194"/>
        <end position="215"/>
    </location>
</feature>
<feature type="transmembrane region" description="Helical" evidence="10">
    <location>
        <begin position="430"/>
        <end position="451"/>
    </location>
</feature>
<evidence type="ECO:0000256" key="2">
    <source>
        <dbReference type="ARBA" id="ARBA00010992"/>
    </source>
</evidence>
<evidence type="ECO:0000313" key="13">
    <source>
        <dbReference type="Proteomes" id="UP000305948"/>
    </source>
</evidence>
<dbReference type="InterPro" id="IPR050360">
    <property type="entry name" value="MFS_Sugar_Transporters"/>
</dbReference>
<keyword evidence="6 10" id="KW-0472">Membrane</keyword>
<feature type="transmembrane region" description="Helical" evidence="10">
    <location>
        <begin position="322"/>
        <end position="341"/>
    </location>
</feature>
<keyword evidence="13" id="KW-1185">Reference proteome</keyword>
<dbReference type="InterPro" id="IPR020846">
    <property type="entry name" value="MFS_dom"/>
</dbReference>
<evidence type="ECO:0000256" key="1">
    <source>
        <dbReference type="ARBA" id="ARBA00004141"/>
    </source>
</evidence>
<comment type="subcellular location">
    <subcellularLocation>
        <location evidence="1">Membrane</location>
        <topology evidence="1">Multi-pass membrane protein</topology>
    </subcellularLocation>
</comment>
<keyword evidence="4 10" id="KW-0812">Transmembrane</keyword>
<evidence type="ECO:0000256" key="8">
    <source>
        <dbReference type="RuleBase" id="RU003346"/>
    </source>
</evidence>
<feature type="transmembrane region" description="Helical" evidence="10">
    <location>
        <begin position="128"/>
        <end position="151"/>
    </location>
</feature>
<evidence type="ECO:0000256" key="4">
    <source>
        <dbReference type="ARBA" id="ARBA00022692"/>
    </source>
</evidence>
<feature type="transmembrane region" description="Helical" evidence="10">
    <location>
        <begin position="353"/>
        <end position="375"/>
    </location>
</feature>
<dbReference type="NCBIfam" id="TIGR00879">
    <property type="entry name" value="SP"/>
    <property type="match status" value="1"/>
</dbReference>
<accession>A0A5C3MNQ6</accession>
<evidence type="ECO:0000256" key="10">
    <source>
        <dbReference type="SAM" id="Phobius"/>
    </source>
</evidence>
<feature type="transmembrane region" description="Helical" evidence="10">
    <location>
        <begin position="463"/>
        <end position="486"/>
    </location>
</feature>
<comment type="similarity">
    <text evidence="2 8">Belongs to the major facilitator superfamily. Sugar transporter (TC 2.A.1.1) family.</text>
</comment>
<dbReference type="GO" id="GO:0016020">
    <property type="term" value="C:membrane"/>
    <property type="evidence" value="ECO:0007669"/>
    <property type="project" value="UniProtKB-SubCell"/>
</dbReference>
<evidence type="ECO:0000259" key="11">
    <source>
        <dbReference type="PROSITE" id="PS50850"/>
    </source>
</evidence>
<dbReference type="GO" id="GO:0005351">
    <property type="term" value="F:carbohydrate:proton symporter activity"/>
    <property type="evidence" value="ECO:0007669"/>
    <property type="project" value="TreeGrafter"/>
</dbReference>
<feature type="transmembrane region" description="Helical" evidence="10">
    <location>
        <begin position="73"/>
        <end position="92"/>
    </location>
</feature>
<feature type="transmembrane region" description="Helical" evidence="10">
    <location>
        <begin position="32"/>
        <end position="53"/>
    </location>
</feature>
<dbReference type="InterPro" id="IPR003663">
    <property type="entry name" value="Sugar/inositol_transpt"/>
</dbReference>
<dbReference type="PANTHER" id="PTHR48022:SF29">
    <property type="entry name" value="SUGAR TRANSPORTER, PUTATIVE (AFU_ORTHOLOGUE AFUA_6G14500)-RELATED"/>
    <property type="match status" value="1"/>
</dbReference>
<dbReference type="PROSITE" id="PS50850">
    <property type="entry name" value="MFS"/>
    <property type="match status" value="1"/>
</dbReference>
<feature type="domain" description="Major facilitator superfamily (MFS) profile" evidence="11">
    <location>
        <begin position="36"/>
        <end position="490"/>
    </location>
</feature>
<comment type="catalytic activity">
    <reaction evidence="7">
        <text>myo-inositol(out) + H(+)(out) = myo-inositol(in) + H(+)(in)</text>
        <dbReference type="Rhea" id="RHEA:60364"/>
        <dbReference type="ChEBI" id="CHEBI:15378"/>
        <dbReference type="ChEBI" id="CHEBI:17268"/>
    </reaction>
</comment>
<reference evidence="12 13" key="1">
    <citation type="journal article" date="2019" name="Nat. Ecol. Evol.">
        <title>Megaphylogeny resolves global patterns of mushroom evolution.</title>
        <authorList>
            <person name="Varga T."/>
            <person name="Krizsan K."/>
            <person name="Foldi C."/>
            <person name="Dima B."/>
            <person name="Sanchez-Garcia M."/>
            <person name="Sanchez-Ramirez S."/>
            <person name="Szollosi G.J."/>
            <person name="Szarkandi J.G."/>
            <person name="Papp V."/>
            <person name="Albert L."/>
            <person name="Andreopoulos W."/>
            <person name="Angelini C."/>
            <person name="Antonin V."/>
            <person name="Barry K.W."/>
            <person name="Bougher N.L."/>
            <person name="Buchanan P."/>
            <person name="Buyck B."/>
            <person name="Bense V."/>
            <person name="Catcheside P."/>
            <person name="Chovatia M."/>
            <person name="Cooper J."/>
            <person name="Damon W."/>
            <person name="Desjardin D."/>
            <person name="Finy P."/>
            <person name="Geml J."/>
            <person name="Haridas S."/>
            <person name="Hughes K."/>
            <person name="Justo A."/>
            <person name="Karasinski D."/>
            <person name="Kautmanova I."/>
            <person name="Kiss B."/>
            <person name="Kocsube S."/>
            <person name="Kotiranta H."/>
            <person name="LaButti K.M."/>
            <person name="Lechner B.E."/>
            <person name="Liimatainen K."/>
            <person name="Lipzen A."/>
            <person name="Lukacs Z."/>
            <person name="Mihaltcheva S."/>
            <person name="Morgado L.N."/>
            <person name="Niskanen T."/>
            <person name="Noordeloos M.E."/>
            <person name="Ohm R.A."/>
            <person name="Ortiz-Santana B."/>
            <person name="Ovrebo C."/>
            <person name="Racz N."/>
            <person name="Riley R."/>
            <person name="Savchenko A."/>
            <person name="Shiryaev A."/>
            <person name="Soop K."/>
            <person name="Spirin V."/>
            <person name="Szebenyi C."/>
            <person name="Tomsovsky M."/>
            <person name="Tulloss R.E."/>
            <person name="Uehling J."/>
            <person name="Grigoriev I.V."/>
            <person name="Vagvolgyi C."/>
            <person name="Papp T."/>
            <person name="Martin F.M."/>
            <person name="Miettinen O."/>
            <person name="Hibbett D.S."/>
            <person name="Nagy L.G."/>
        </authorList>
    </citation>
    <scope>NUCLEOTIDE SEQUENCE [LARGE SCALE GENOMIC DNA]</scope>
    <source>
        <strain evidence="12 13">OMC1185</strain>
    </source>
</reference>
<dbReference type="AlphaFoldDB" id="A0A5C3MNQ6"/>
<dbReference type="Pfam" id="PF00083">
    <property type="entry name" value="Sugar_tr"/>
    <property type="match status" value="1"/>
</dbReference>
<feature type="transmembrane region" description="Helical" evidence="10">
    <location>
        <begin position="284"/>
        <end position="310"/>
    </location>
</feature>
<protein>
    <submittedName>
        <fullName evidence="12">Hexose transporter</fullName>
    </submittedName>
</protein>
<name>A0A5C3MNQ6_9AGAM</name>
<dbReference type="InterPro" id="IPR005828">
    <property type="entry name" value="MFS_sugar_transport-like"/>
</dbReference>
<gene>
    <name evidence="12" type="ORF">OE88DRAFT_1738972</name>
</gene>
<dbReference type="SUPFAM" id="SSF103473">
    <property type="entry name" value="MFS general substrate transporter"/>
    <property type="match status" value="1"/>
</dbReference>
<evidence type="ECO:0000256" key="5">
    <source>
        <dbReference type="ARBA" id="ARBA00022989"/>
    </source>
</evidence>
<dbReference type="OrthoDB" id="6133115at2759"/>
<organism evidence="12 13">
    <name type="scientific">Heliocybe sulcata</name>
    <dbReference type="NCBI Taxonomy" id="5364"/>
    <lineage>
        <taxon>Eukaryota</taxon>
        <taxon>Fungi</taxon>
        <taxon>Dikarya</taxon>
        <taxon>Basidiomycota</taxon>
        <taxon>Agaricomycotina</taxon>
        <taxon>Agaricomycetes</taxon>
        <taxon>Gloeophyllales</taxon>
        <taxon>Gloeophyllaceae</taxon>
        <taxon>Heliocybe</taxon>
    </lineage>
</organism>
<keyword evidence="3 8" id="KW-0813">Transport</keyword>
<feature type="compositionally biased region" description="Basic and acidic residues" evidence="9">
    <location>
        <begin position="526"/>
        <end position="539"/>
    </location>
</feature>
<feature type="transmembrane region" description="Helical" evidence="10">
    <location>
        <begin position="163"/>
        <end position="188"/>
    </location>
</feature>
<feature type="region of interest" description="Disordered" evidence="9">
    <location>
        <begin position="510"/>
        <end position="539"/>
    </location>
</feature>
<evidence type="ECO:0000256" key="3">
    <source>
        <dbReference type="ARBA" id="ARBA00022448"/>
    </source>
</evidence>
<dbReference type="PANTHER" id="PTHR48022">
    <property type="entry name" value="PLASTIDIC GLUCOSE TRANSPORTER 4"/>
    <property type="match status" value="1"/>
</dbReference>